<dbReference type="SUPFAM" id="SSF102405">
    <property type="entry name" value="MCP/YpsA-like"/>
    <property type="match status" value="1"/>
</dbReference>
<comment type="caution">
    <text evidence="2">The sequence shown here is derived from an EMBL/GenBank/DDBJ whole genome shotgun (WGS) entry which is preliminary data.</text>
</comment>
<keyword evidence="1" id="KW-0378">Hydrolase</keyword>
<dbReference type="PANTHER" id="PTHR43393">
    <property type="entry name" value="CYTOKININ RIBOSIDE 5'-MONOPHOSPHATE PHOSPHORIBOHYDROLASE"/>
    <property type="match status" value="1"/>
</dbReference>
<reference evidence="2 3" key="1">
    <citation type="journal article" date="2016" name="Nat. Commun.">
        <title>Thousands of microbial genomes shed light on interconnected biogeochemical processes in an aquifer system.</title>
        <authorList>
            <person name="Anantharaman K."/>
            <person name="Brown C.T."/>
            <person name="Hug L.A."/>
            <person name="Sharon I."/>
            <person name="Castelle C.J."/>
            <person name="Probst A.J."/>
            <person name="Thomas B.C."/>
            <person name="Singh A."/>
            <person name="Wilkins M.J."/>
            <person name="Karaoz U."/>
            <person name="Brodie E.L."/>
            <person name="Williams K.H."/>
            <person name="Hubbard S.S."/>
            <person name="Banfield J.F."/>
        </authorList>
    </citation>
    <scope>NUCLEOTIDE SEQUENCE [LARGE SCALE GENOMIC DNA]</scope>
</reference>
<dbReference type="NCBIfam" id="TIGR00730">
    <property type="entry name" value="Rossman fold protein, TIGR00730 family"/>
    <property type="match status" value="1"/>
</dbReference>
<proteinExistence type="inferred from homology"/>
<dbReference type="InterPro" id="IPR031100">
    <property type="entry name" value="LOG_fam"/>
</dbReference>
<accession>A0A1G2QIF1</accession>
<dbReference type="GO" id="GO:0009691">
    <property type="term" value="P:cytokinin biosynthetic process"/>
    <property type="evidence" value="ECO:0007669"/>
    <property type="project" value="UniProtKB-UniRule"/>
</dbReference>
<evidence type="ECO:0000313" key="2">
    <source>
        <dbReference type="EMBL" id="OHA60188.1"/>
    </source>
</evidence>
<organism evidence="2 3">
    <name type="scientific">Candidatus Vogelbacteria bacterium RIFOXYD1_FULL_46_19</name>
    <dbReference type="NCBI Taxonomy" id="1802439"/>
    <lineage>
        <taxon>Bacteria</taxon>
        <taxon>Candidatus Vogeliibacteriota</taxon>
    </lineage>
</organism>
<dbReference type="InterPro" id="IPR052341">
    <property type="entry name" value="LOG_family_nucleotidases"/>
</dbReference>
<dbReference type="Proteomes" id="UP000177838">
    <property type="component" value="Unassembled WGS sequence"/>
</dbReference>
<keyword evidence="1" id="KW-0203">Cytokinin biosynthesis</keyword>
<dbReference type="GO" id="GO:0005829">
    <property type="term" value="C:cytosol"/>
    <property type="evidence" value="ECO:0007669"/>
    <property type="project" value="TreeGrafter"/>
</dbReference>
<dbReference type="Pfam" id="PF03641">
    <property type="entry name" value="Lysine_decarbox"/>
    <property type="match status" value="1"/>
</dbReference>
<dbReference type="EMBL" id="MHTK01000002">
    <property type="protein sequence ID" value="OHA60188.1"/>
    <property type="molecule type" value="Genomic_DNA"/>
</dbReference>
<protein>
    <recommendedName>
        <fullName evidence="1">Cytokinin riboside 5'-monophosphate phosphoribohydrolase</fullName>
        <ecNumber evidence="1">3.2.2.n1</ecNumber>
    </recommendedName>
</protein>
<dbReference type="EC" id="3.2.2.n1" evidence="1"/>
<dbReference type="Gene3D" id="3.40.50.450">
    <property type="match status" value="1"/>
</dbReference>
<evidence type="ECO:0000313" key="3">
    <source>
        <dbReference type="Proteomes" id="UP000177838"/>
    </source>
</evidence>
<gene>
    <name evidence="2" type="ORF">A2589_00485</name>
</gene>
<dbReference type="GO" id="GO:0016787">
    <property type="term" value="F:hydrolase activity"/>
    <property type="evidence" value="ECO:0007669"/>
    <property type="project" value="UniProtKB-KW"/>
</dbReference>
<dbReference type="AlphaFoldDB" id="A0A1G2QIF1"/>
<dbReference type="InterPro" id="IPR005269">
    <property type="entry name" value="LOG"/>
</dbReference>
<dbReference type="STRING" id="1802439.A2589_00485"/>
<comment type="similarity">
    <text evidence="1">Belongs to the LOG family.</text>
</comment>
<dbReference type="PANTHER" id="PTHR43393:SF3">
    <property type="entry name" value="LYSINE DECARBOXYLASE-LIKE PROTEIN"/>
    <property type="match status" value="1"/>
</dbReference>
<sequence>MTAEDVDQAIKRRIGSIQREFTHGFNFIKAHGKSVTFFGSARLSATDPYYAKARELGRKLAQAGYAVITGGGPGIMEAGNRGAFEAGGDSLGLTIKLPMEQSTNPYVTAHADFYYFFTRKVCMSFSAEAYVYFPGGFGTLDEFFEILTLVQTKKIERVPIILVGTDFWRPLVTWIDTELRNRFKTIDQEDTNLYHLLDDEQMIVDLIEEVPVKIG</sequence>
<name>A0A1G2QIF1_9BACT</name>
<evidence type="ECO:0000256" key="1">
    <source>
        <dbReference type="RuleBase" id="RU363015"/>
    </source>
</evidence>